<evidence type="ECO:0000313" key="1">
    <source>
        <dbReference type="EMBL" id="GAB0139185.1"/>
    </source>
</evidence>
<dbReference type="PANTHER" id="PTHR43844">
    <property type="entry name" value="METHIONINE SYNTHASE"/>
    <property type="match status" value="1"/>
</dbReference>
<sequence>MPLPTEVVGSLPRPKVLQDTLVAYDEGRVDRETLMREQDKAARDSVERMAATGEMYITDGEQRNSSFATYPLTDTLGGTGLLDTMRGDGHCIITFEDGHKRQLPGLVRGPFRYKTYAHENFKSSLPYTLGTSAKLKQAVIAPSLLFLTYPPDSEIDGYPRTAFVKDLVDECEKDIRGCFTAGAARVSIDFTEGRLASRGGDRGGAEAGSELLRTFISLINSVLERFTAEERTNIGLHTCPGGDCDSTHSADVPYVGLLGTMFNINAGYFLIQLSSEADKEEVYREIGKRIRGDAHGVKQVAFIGVTNPLDPRVETPEEICEQLVNASRYIPKDQLGATDDCGFSPFSIDAKPKHGGDPDFARDVAFRKIANRIKGVALASRELGI</sequence>
<evidence type="ECO:0000313" key="2">
    <source>
        <dbReference type="Proteomes" id="UP001562357"/>
    </source>
</evidence>
<keyword evidence="2" id="KW-1185">Reference proteome</keyword>
<accession>A0ABQ0D0I6</accession>
<proteinExistence type="predicted"/>
<protein>
    <submittedName>
        <fullName evidence="1">Uncharacterized protein</fullName>
    </submittedName>
</protein>
<organism evidence="1 2">
    <name type="scientific">Epichloe bromicola</name>
    <dbReference type="NCBI Taxonomy" id="79588"/>
    <lineage>
        <taxon>Eukaryota</taxon>
        <taxon>Fungi</taxon>
        <taxon>Dikarya</taxon>
        <taxon>Ascomycota</taxon>
        <taxon>Pezizomycotina</taxon>
        <taxon>Sordariomycetes</taxon>
        <taxon>Hypocreomycetidae</taxon>
        <taxon>Hypocreales</taxon>
        <taxon>Clavicipitaceae</taxon>
        <taxon>Epichloe</taxon>
    </lineage>
</organism>
<dbReference type="PANTHER" id="PTHR43844:SF2">
    <property type="entry name" value="SYNTHASE, VITAMIN-B12 INDEPENDENT, PUTATIVE (AFU_ORTHOLOGUE AFUA_3G12060)-RELATED"/>
    <property type="match status" value="1"/>
</dbReference>
<name>A0ABQ0D0I6_9HYPO</name>
<comment type="caution">
    <text evidence="1">The sequence shown here is derived from an EMBL/GenBank/DDBJ whole genome shotgun (WGS) entry which is preliminary data.</text>
</comment>
<gene>
    <name evidence="1" type="primary">g7398</name>
    <name evidence="1" type="ORF">EsDP_00007398</name>
</gene>
<dbReference type="Proteomes" id="UP001562357">
    <property type="component" value="Unassembled WGS sequence"/>
</dbReference>
<dbReference type="InterPro" id="IPR038071">
    <property type="entry name" value="UROD/MetE-like_sf"/>
</dbReference>
<dbReference type="Gene3D" id="3.20.20.210">
    <property type="match status" value="1"/>
</dbReference>
<dbReference type="SUPFAM" id="SSF51726">
    <property type="entry name" value="UROD/MetE-like"/>
    <property type="match status" value="1"/>
</dbReference>
<reference evidence="2" key="1">
    <citation type="submission" date="2024-06" db="EMBL/GenBank/DDBJ databases">
        <title>Draft Genome Sequences of Epichloe bromicola Strains Isolated from Elymus ciliaris.</title>
        <authorList>
            <consortium name="Epichloe bromicola genome sequencing consortium"/>
            <person name="Miura A."/>
            <person name="Imano S."/>
            <person name="Ashida A."/>
            <person name="Sato I."/>
            <person name="Chiba S."/>
            <person name="Tanaka A."/>
            <person name="Camagna M."/>
            <person name="Takemoto D."/>
        </authorList>
    </citation>
    <scope>NUCLEOTIDE SEQUENCE [LARGE SCALE GENOMIC DNA]</scope>
    <source>
        <strain evidence="2">DP</strain>
    </source>
</reference>
<dbReference type="EMBL" id="BAAFGZ010000723">
    <property type="protein sequence ID" value="GAB0139185.1"/>
    <property type="molecule type" value="Genomic_DNA"/>
</dbReference>